<feature type="coiled-coil region" evidence="1">
    <location>
        <begin position="117"/>
        <end position="144"/>
    </location>
</feature>
<sequence>MFREIKKHKAEKAELRETIEACKQSIYDLQVELAESTAEVRQARLHEQKKFDATKAALVESSKRQVAQRVEDANKHYARCIKDARNEVAHHAADANRKADQKLVVTRKECERLQLSNQDLHERCAGYEVQLDRLRAQVKVMQEASLRNVEAEHWAPLAVSDIDRKLKAILSDVKQWSVKYATMSLQDMIASPRFHHIGFRLQDESCTSSTQNLLEKLARNTSMIKKPGKAAALLLAALVSSVVMRRIIHDPFFAFVGRGASTLILKSDAEGLEHVFAQLLEQDEVGAHAWRCQLFRLLDPPGAAKSDTAEHAKNIAEKSRREAASQWAEIIMGEAVDVLVPTVDHKAALPGLQSILLRAAELSWAFLARKQSVKVRDIEYLDKDRALRYDHKADDLDTHVFHCPEVEDEPDALDGRKIVLLCNPAVVAYGTADGTDYDKSKIWHKAMVWLG</sequence>
<name>M2YJ50_DOTSN</name>
<reference evidence="3" key="1">
    <citation type="journal article" date="2012" name="PLoS Genet.">
        <title>The genomes of the fungal plant pathogens Cladosporium fulvum and Dothistroma septosporum reveal adaptation to different hosts and lifestyles but also signatures of common ancestry.</title>
        <authorList>
            <person name="de Wit P.J.G.M."/>
            <person name="van der Burgt A."/>
            <person name="Oekmen B."/>
            <person name="Stergiopoulos I."/>
            <person name="Abd-Elsalam K.A."/>
            <person name="Aerts A.L."/>
            <person name="Bahkali A.H."/>
            <person name="Beenen H.G."/>
            <person name="Chettri P."/>
            <person name="Cox M.P."/>
            <person name="Datema E."/>
            <person name="de Vries R.P."/>
            <person name="Dhillon B."/>
            <person name="Ganley A.R."/>
            <person name="Griffiths S.A."/>
            <person name="Guo Y."/>
            <person name="Hamelin R.C."/>
            <person name="Henrissat B."/>
            <person name="Kabir M.S."/>
            <person name="Jashni M.K."/>
            <person name="Kema G."/>
            <person name="Klaubauf S."/>
            <person name="Lapidus A."/>
            <person name="Levasseur A."/>
            <person name="Lindquist E."/>
            <person name="Mehrabi R."/>
            <person name="Ohm R.A."/>
            <person name="Owen T.J."/>
            <person name="Salamov A."/>
            <person name="Schwelm A."/>
            <person name="Schijlen E."/>
            <person name="Sun H."/>
            <person name="van den Burg H.A."/>
            <person name="van Ham R.C.H.J."/>
            <person name="Zhang S."/>
            <person name="Goodwin S.B."/>
            <person name="Grigoriev I.V."/>
            <person name="Collemare J."/>
            <person name="Bradshaw R.E."/>
        </authorList>
    </citation>
    <scope>NUCLEOTIDE SEQUENCE [LARGE SCALE GENOMIC DNA]</scope>
    <source>
        <strain evidence="3">NZE10 / CBS 128990</strain>
    </source>
</reference>
<dbReference type="eggNOG" id="ENOG502S6BE">
    <property type="taxonomic scope" value="Eukaryota"/>
</dbReference>
<accession>M2YJ50</accession>
<dbReference type="Proteomes" id="UP000016933">
    <property type="component" value="Unassembled WGS sequence"/>
</dbReference>
<dbReference type="OMA" id="SEAHIWR"/>
<protein>
    <submittedName>
        <fullName evidence="2">Uncharacterized protein</fullName>
    </submittedName>
</protein>
<evidence type="ECO:0000313" key="3">
    <source>
        <dbReference type="Proteomes" id="UP000016933"/>
    </source>
</evidence>
<organism evidence="2 3">
    <name type="scientific">Dothistroma septosporum (strain NZE10 / CBS 128990)</name>
    <name type="common">Red band needle blight fungus</name>
    <name type="synonym">Mycosphaerella pini</name>
    <dbReference type="NCBI Taxonomy" id="675120"/>
    <lineage>
        <taxon>Eukaryota</taxon>
        <taxon>Fungi</taxon>
        <taxon>Dikarya</taxon>
        <taxon>Ascomycota</taxon>
        <taxon>Pezizomycotina</taxon>
        <taxon>Dothideomycetes</taxon>
        <taxon>Dothideomycetidae</taxon>
        <taxon>Mycosphaerellales</taxon>
        <taxon>Mycosphaerellaceae</taxon>
        <taxon>Dothistroma</taxon>
    </lineage>
</organism>
<dbReference type="EMBL" id="KB446546">
    <property type="protein sequence ID" value="EME38936.1"/>
    <property type="molecule type" value="Genomic_DNA"/>
</dbReference>
<dbReference type="HOGENOM" id="CLU_606938_0_0_1"/>
<dbReference type="OrthoDB" id="4156714at2759"/>
<evidence type="ECO:0000256" key="1">
    <source>
        <dbReference type="SAM" id="Coils"/>
    </source>
</evidence>
<proteinExistence type="predicted"/>
<keyword evidence="1" id="KW-0175">Coiled coil</keyword>
<dbReference type="AlphaFoldDB" id="M2YJ50"/>
<dbReference type="STRING" id="675120.M2YJ50"/>
<keyword evidence="3" id="KW-1185">Reference proteome</keyword>
<evidence type="ECO:0000313" key="2">
    <source>
        <dbReference type="EMBL" id="EME38936.1"/>
    </source>
</evidence>
<gene>
    <name evidence="2" type="ORF">DOTSEDRAFT_180949</name>
</gene>
<reference evidence="2 3" key="2">
    <citation type="journal article" date="2012" name="PLoS Pathog.">
        <title>Diverse lifestyles and strategies of plant pathogenesis encoded in the genomes of eighteen Dothideomycetes fungi.</title>
        <authorList>
            <person name="Ohm R.A."/>
            <person name="Feau N."/>
            <person name="Henrissat B."/>
            <person name="Schoch C.L."/>
            <person name="Horwitz B.A."/>
            <person name="Barry K.W."/>
            <person name="Condon B.J."/>
            <person name="Copeland A.C."/>
            <person name="Dhillon B."/>
            <person name="Glaser F."/>
            <person name="Hesse C.N."/>
            <person name="Kosti I."/>
            <person name="LaButti K."/>
            <person name="Lindquist E.A."/>
            <person name="Lucas S."/>
            <person name="Salamov A.A."/>
            <person name="Bradshaw R.E."/>
            <person name="Ciuffetti L."/>
            <person name="Hamelin R.C."/>
            <person name="Kema G.H.J."/>
            <person name="Lawrence C."/>
            <person name="Scott J.A."/>
            <person name="Spatafora J.W."/>
            <person name="Turgeon B.G."/>
            <person name="de Wit P.J.G.M."/>
            <person name="Zhong S."/>
            <person name="Goodwin S.B."/>
            <person name="Grigoriev I.V."/>
        </authorList>
    </citation>
    <scope>NUCLEOTIDE SEQUENCE [LARGE SCALE GENOMIC DNA]</scope>
    <source>
        <strain evidence="3">NZE10 / CBS 128990</strain>
    </source>
</reference>